<keyword evidence="5" id="KW-1185">Reference proteome</keyword>
<feature type="transmembrane region" description="Helical" evidence="2">
    <location>
        <begin position="258"/>
        <end position="276"/>
    </location>
</feature>
<feature type="chain" id="PRO_5044840639" evidence="3">
    <location>
        <begin position="24"/>
        <end position="409"/>
    </location>
</feature>
<dbReference type="Proteomes" id="UP001519460">
    <property type="component" value="Unassembled WGS sequence"/>
</dbReference>
<dbReference type="EMBL" id="JACVVK020000575">
    <property type="protein sequence ID" value="KAK7465150.1"/>
    <property type="molecule type" value="Genomic_DNA"/>
</dbReference>
<evidence type="ECO:0000256" key="3">
    <source>
        <dbReference type="SAM" id="SignalP"/>
    </source>
</evidence>
<sequence length="409" mass="44754">MDSGSKVTLCCLFLLFFTTEATPRECTRFVFPTLTNNVVTAKEGDIVALPFSLENNRCGENGTFKIEVMKNDSKTGPLTFCEITHGNFSCVHASAGCSCVEGGAVSYQFTKTVDRSDDTTWQWETTNGMAEKKYITFNISCPPEFDGAPRKEFSGPLNTSTDITVPVRTHSKTIKECTLTQVITFENETSKQPSDAGVQDSSQVTKDCKRYRDYDTDTAAEVSEAGGRTSSEDFATSSSHPENDDAASLDWRLTGTTGVVVFIFVIAVVVSVKMIIRRRVTKRRPRAPPKDRELPEVPAAAMLPAPPGGDPRVSSASHQYSEVGDAIYPTKDRELPEVPAAAMLPAAAGGDARVSSASHQYSEINCHHCWPGLQGETFRWPRSDRKQVSTQYGCLAPTDYLRCDGCMNT</sequence>
<accession>A0ABD0J818</accession>
<organism evidence="4 5">
    <name type="scientific">Batillaria attramentaria</name>
    <dbReference type="NCBI Taxonomy" id="370345"/>
    <lineage>
        <taxon>Eukaryota</taxon>
        <taxon>Metazoa</taxon>
        <taxon>Spiralia</taxon>
        <taxon>Lophotrochozoa</taxon>
        <taxon>Mollusca</taxon>
        <taxon>Gastropoda</taxon>
        <taxon>Caenogastropoda</taxon>
        <taxon>Sorbeoconcha</taxon>
        <taxon>Cerithioidea</taxon>
        <taxon>Batillariidae</taxon>
        <taxon>Batillaria</taxon>
    </lineage>
</organism>
<reference evidence="4 5" key="1">
    <citation type="journal article" date="2023" name="Sci. Data">
        <title>Genome assembly of the Korean intertidal mud-creeper Batillaria attramentaria.</title>
        <authorList>
            <person name="Patra A.K."/>
            <person name="Ho P.T."/>
            <person name="Jun S."/>
            <person name="Lee S.J."/>
            <person name="Kim Y."/>
            <person name="Won Y.J."/>
        </authorList>
    </citation>
    <scope>NUCLEOTIDE SEQUENCE [LARGE SCALE GENOMIC DNA]</scope>
    <source>
        <strain evidence="4">Wonlab-2016</strain>
    </source>
</reference>
<evidence type="ECO:0000256" key="2">
    <source>
        <dbReference type="SAM" id="Phobius"/>
    </source>
</evidence>
<protein>
    <submittedName>
        <fullName evidence="4">Uncharacterized protein</fullName>
    </submittedName>
</protein>
<feature type="signal peptide" evidence="3">
    <location>
        <begin position="1"/>
        <end position="23"/>
    </location>
</feature>
<proteinExistence type="predicted"/>
<evidence type="ECO:0000313" key="4">
    <source>
        <dbReference type="EMBL" id="KAK7465150.1"/>
    </source>
</evidence>
<feature type="compositionally biased region" description="Polar residues" evidence="1">
    <location>
        <begin position="228"/>
        <end position="240"/>
    </location>
</feature>
<keyword evidence="2" id="KW-0812">Transmembrane</keyword>
<name>A0ABD0J818_9CAEN</name>
<dbReference type="AlphaFoldDB" id="A0ABD0J818"/>
<gene>
    <name evidence="4" type="ORF">BaRGS_00037680</name>
</gene>
<feature type="region of interest" description="Disordered" evidence="1">
    <location>
        <begin position="218"/>
        <end position="245"/>
    </location>
</feature>
<evidence type="ECO:0000256" key="1">
    <source>
        <dbReference type="SAM" id="MobiDB-lite"/>
    </source>
</evidence>
<keyword evidence="2" id="KW-0472">Membrane</keyword>
<evidence type="ECO:0000313" key="5">
    <source>
        <dbReference type="Proteomes" id="UP001519460"/>
    </source>
</evidence>
<keyword evidence="2" id="KW-1133">Transmembrane helix</keyword>
<keyword evidence="3" id="KW-0732">Signal</keyword>
<comment type="caution">
    <text evidence="4">The sequence shown here is derived from an EMBL/GenBank/DDBJ whole genome shotgun (WGS) entry which is preliminary data.</text>
</comment>